<sequence length="1757" mass="200094">MRKDRSVVFQLDPKIERTNDHANGRQTGNNNIIYTADDKDRAIRDYAVLTPQVVHPGIIRPEVDAANFELKPVMFQMLQKVGQFNGLPNEDPHLHLKLFLEVSDAFKIAGATKDALRLRLFPYSLRDRTRAWLNSLPFDSITTWNELADKFLMKYFPLTKNAKLRNEITSFHQLEDESLYEAWERFKELLRRCPHHASVNYVGNFNQQPQNNPYSNTYNPGWKQHPNFSWSSQNRNAPALNGLSRNTQPPGFHKQSQGQKHISQDPITSLEALIKEYIAKNEAIVQSQAVSLRNLENQMGQLATAMSSRTQRSLPSNTKVPRRENKEHCKVINLRSGKNVDIPVEVIKNGMECNSAQKPTQKGSLLQQTPLQDTGHMGQATATAEEIQLEHADKEGTIPVVTTCTKSNKQSLISPEVTQQFRHPPPFPQKFQKQKQDKQFSKFLEVLKQLHINIPFVEALEQMPNYVKFLKDILAQKRRLGEFETVALTQESSHMLQSKIPTKLKNLGSFTIPCSIGTRYAGRALCDLGARKIEDVLVKVDKFIFLVDFIVLDFEADKKVPIIFGRHFLATGKTLIAMQKGELTMRVNDQQVSFNVLEAMRNPDEVEDCNFLSVVDLVVADRMDRCCSNVLDKVITFEDVEEEDVAAIQTDWMDKQQSDRHNRGLFQQFGGTPEKAESYYERSSEEGNHQMARCWNHIPNIRQFIEQTLEVFMDDFSVFGETYNDCLHNLEEVLKRCEMTNLVLNWEKCHFMVQEGIVLGHKISKDGIEVDKAKIEVIDKLPPPTSVKGVRSFLGHAGFDRRFIKDFSKVAKPLCSLLEHDKPFHFDIKCLKTFGELKKALITAPVVISPDWTLLFELMCDASDHSVGAVLGQRKDKVFHSIYYASKTFTPTQINYTTTEKELLAVVFAFDKFRAYLMGTKVTVYTDHAAIKYLISKKDAKPRLIRWILLLQEFDLEIKDRNGTENQVAYHLSRLEADTSTLTRKGITETFPDEQLLVIQQSQILQQSESSWCQRTWNITSRHEMPLTNILEVEVFDVWGIDFMRPFPPFFGNLYILVVVDYVSKWVEFAALPTNDAKTVVTFLQKNIFSRTAHKTLLGMSPYRIVYGKACHLPLELEHKAHWALKKLNWDMHAAVEQRKLQLCELDELRLFSYENTRIYKEITKHWHDKHIQHRKFTPGQLVLLHNTRLRLFSGKLKSRWSGPFKLLKSYPHGAVDLLDEKTGHKFKVNGYRVSITYIQQQNVPMRNSSFNLLLLQQCRDIRKQPAVSKIPKRGWLEFYNHPRDLVLHVVKEFYANLVSPNKHNIWLRNTLVSLDSRVINAFYNLPAEIACEYAKLHDKLTPKKWNTIFKTLTNEGASWVNEERHVVNRIDLKPIAKVWVKFLKYRLMPTTHTTTVSQERLVLLYVIVRGLPIDVGSIIAQEIRDCAVKTHRTAALLFPSFVTSICVVSGVRLDARDEHVKNDGAFTARTIERVAGESAGTTTEPTIVTGARRAIGLEQTIQALSNSITQCVEAQKRENGRFWSYLQHLDNQLHQFALYMKRTHRNFPDALLQQFNFDTNTTGAPTAASEEATASDEPAEEAATKAQATIDSEEAEPSDPPEDEGDKSKTVSSPSEAEDNSEKETSEEMEQVDADLAAAAARAMPTSEQAKQLLAVIAAITAEGQAVDALTPKPPQQTPSQPIRTSPRQSRKRKGSTSIGTATATPVTTPLTSPAAKKTKILLATSPKASPKDKLRSASKKRCSSSPHPRGVLFLY</sequence>
<organism evidence="1 2">
    <name type="scientific">Citrus sinensis</name>
    <name type="common">Sweet orange</name>
    <name type="synonym">Citrus aurantium var. sinensis</name>
    <dbReference type="NCBI Taxonomy" id="2711"/>
    <lineage>
        <taxon>Eukaryota</taxon>
        <taxon>Viridiplantae</taxon>
        <taxon>Streptophyta</taxon>
        <taxon>Embryophyta</taxon>
        <taxon>Tracheophyta</taxon>
        <taxon>Spermatophyta</taxon>
        <taxon>Magnoliopsida</taxon>
        <taxon>eudicotyledons</taxon>
        <taxon>Gunneridae</taxon>
        <taxon>Pentapetalae</taxon>
        <taxon>rosids</taxon>
        <taxon>malvids</taxon>
        <taxon>Sapindales</taxon>
        <taxon>Rutaceae</taxon>
        <taxon>Aurantioideae</taxon>
        <taxon>Citrus</taxon>
    </lineage>
</organism>
<evidence type="ECO:0000313" key="1">
    <source>
        <dbReference type="EMBL" id="KAH9793868.1"/>
    </source>
</evidence>
<dbReference type="Proteomes" id="UP000829398">
    <property type="component" value="Chromosome 2"/>
</dbReference>
<dbReference type="EMBL" id="CM039171">
    <property type="protein sequence ID" value="KAH9793868.1"/>
    <property type="molecule type" value="Genomic_DNA"/>
</dbReference>
<protein>
    <submittedName>
        <fullName evidence="1">Uncharacterized protein</fullName>
    </submittedName>
</protein>
<gene>
    <name evidence="1" type="ORF">KPL71_004686</name>
</gene>
<accession>A0ACB8N7J9</accession>
<proteinExistence type="predicted"/>
<evidence type="ECO:0000313" key="2">
    <source>
        <dbReference type="Proteomes" id="UP000829398"/>
    </source>
</evidence>
<reference evidence="2" key="1">
    <citation type="journal article" date="2023" name="Hortic. Res.">
        <title>A chromosome-level phased genome enabling allele-level studies in sweet orange: a case study on citrus Huanglongbing tolerance.</title>
        <authorList>
            <person name="Wu B."/>
            <person name="Yu Q."/>
            <person name="Deng Z."/>
            <person name="Duan Y."/>
            <person name="Luo F."/>
            <person name="Gmitter F. Jr."/>
        </authorList>
    </citation>
    <scope>NUCLEOTIDE SEQUENCE [LARGE SCALE GENOMIC DNA]</scope>
    <source>
        <strain evidence="2">cv. Valencia</strain>
    </source>
</reference>
<comment type="caution">
    <text evidence="1">The sequence shown here is derived from an EMBL/GenBank/DDBJ whole genome shotgun (WGS) entry which is preliminary data.</text>
</comment>
<name>A0ACB8N7J9_CITSI</name>
<keyword evidence="2" id="KW-1185">Reference proteome</keyword>